<dbReference type="GO" id="GO:0009143">
    <property type="term" value="P:nucleoside triphosphate catabolic process"/>
    <property type="evidence" value="ECO:0007669"/>
    <property type="project" value="InterPro"/>
</dbReference>
<evidence type="ECO:0000256" key="1">
    <source>
        <dbReference type="ARBA" id="ARBA00008023"/>
    </source>
</evidence>
<sequence length="223" mass="24493">MLNFVTTNPGKVREATEYLDDEVNQFDFDYPEVQADDLRTVAAEGARAAYRTADGPVIVDDAGLFIDAFDGFPGPYSSYVEDTVGVERVWRMTEPEDDRGAAFKTVIAYCDGDGFEATPDPDGIDREDRRGQDLAADDRGVATTDEQVHSGNEEQSGKTVPVKLFEGRVAGEIVAPRGEGGFGFDPIFEHDGTTFAEMSTEQKNAISHRGRALAKFAEWYGER</sequence>
<dbReference type="PANTHER" id="PTHR11067:SF9">
    <property type="entry name" value="INOSINE TRIPHOSPHATE PYROPHOSPHATASE"/>
    <property type="match status" value="1"/>
</dbReference>
<dbReference type="STRING" id="28442.SAMN05443574_102285"/>
<accession>A0A1H2SBD9</accession>
<evidence type="ECO:0000313" key="5">
    <source>
        <dbReference type="Proteomes" id="UP000182573"/>
    </source>
</evidence>
<dbReference type="CDD" id="cd00515">
    <property type="entry name" value="HAM1"/>
    <property type="match status" value="1"/>
</dbReference>
<evidence type="ECO:0000256" key="2">
    <source>
        <dbReference type="ARBA" id="ARBA00022801"/>
    </source>
</evidence>
<dbReference type="RefSeq" id="WP_004516112.1">
    <property type="nucleotide sequence ID" value="NZ_FNOF01000002.1"/>
</dbReference>
<proteinExistence type="inferred from homology"/>
<comment type="similarity">
    <text evidence="1">Belongs to the HAM1 NTPase family.</text>
</comment>
<dbReference type="Proteomes" id="UP000182573">
    <property type="component" value="Unassembled WGS sequence"/>
</dbReference>
<dbReference type="AlphaFoldDB" id="A0A1H2SBD9"/>
<name>A0A1H2SBD9_HALVA</name>
<evidence type="ECO:0000313" key="4">
    <source>
        <dbReference type="EMBL" id="SDW28885.1"/>
    </source>
</evidence>
<protein>
    <submittedName>
        <fullName evidence="4">DITPase</fullName>
    </submittedName>
</protein>
<dbReference type="InterPro" id="IPR002637">
    <property type="entry name" value="RdgB/HAM1"/>
</dbReference>
<dbReference type="PANTHER" id="PTHR11067">
    <property type="entry name" value="INOSINE TRIPHOSPHATE PYROPHOSPHATASE/HAM1 PROTEIN"/>
    <property type="match status" value="1"/>
</dbReference>
<gene>
    <name evidence="4" type="ORF">SAMN05443574_102285</name>
</gene>
<feature type="compositionally biased region" description="Basic and acidic residues" evidence="3">
    <location>
        <begin position="123"/>
        <end position="156"/>
    </location>
</feature>
<feature type="region of interest" description="Disordered" evidence="3">
    <location>
        <begin position="114"/>
        <end position="161"/>
    </location>
</feature>
<dbReference type="GO" id="GO:0005737">
    <property type="term" value="C:cytoplasm"/>
    <property type="evidence" value="ECO:0007669"/>
    <property type="project" value="TreeGrafter"/>
</dbReference>
<organism evidence="4 5">
    <name type="scientific">Haloarcula vallismortis</name>
    <name type="common">Halobacterium vallismortis</name>
    <dbReference type="NCBI Taxonomy" id="28442"/>
    <lineage>
        <taxon>Archaea</taxon>
        <taxon>Methanobacteriati</taxon>
        <taxon>Methanobacteriota</taxon>
        <taxon>Stenosarchaea group</taxon>
        <taxon>Halobacteria</taxon>
        <taxon>Halobacteriales</taxon>
        <taxon>Haloarculaceae</taxon>
        <taxon>Haloarcula</taxon>
    </lineage>
</organism>
<dbReference type="InterPro" id="IPR029001">
    <property type="entry name" value="ITPase-like_fam"/>
</dbReference>
<dbReference type="GO" id="GO:0047429">
    <property type="term" value="F:nucleoside triphosphate diphosphatase activity"/>
    <property type="evidence" value="ECO:0007669"/>
    <property type="project" value="InterPro"/>
</dbReference>
<dbReference type="Pfam" id="PF01725">
    <property type="entry name" value="Ham1p_like"/>
    <property type="match status" value="2"/>
</dbReference>
<dbReference type="Gene3D" id="3.90.950.10">
    <property type="match status" value="1"/>
</dbReference>
<dbReference type="EMBL" id="FNOF01000002">
    <property type="protein sequence ID" value="SDW28885.1"/>
    <property type="molecule type" value="Genomic_DNA"/>
</dbReference>
<evidence type="ECO:0000256" key="3">
    <source>
        <dbReference type="SAM" id="MobiDB-lite"/>
    </source>
</evidence>
<keyword evidence="2" id="KW-0378">Hydrolase</keyword>
<dbReference type="SUPFAM" id="SSF52972">
    <property type="entry name" value="ITPase-like"/>
    <property type="match status" value="2"/>
</dbReference>
<reference evidence="4 5" key="1">
    <citation type="submission" date="2016-10" db="EMBL/GenBank/DDBJ databases">
        <authorList>
            <person name="de Groot N.N."/>
        </authorList>
    </citation>
    <scope>NUCLEOTIDE SEQUENCE [LARGE SCALE GENOMIC DNA]</scope>
    <source>
        <strain evidence="4 5">DSM 3756</strain>
    </source>
</reference>